<feature type="repeat" description="WD" evidence="7">
    <location>
        <begin position="518"/>
        <end position="557"/>
    </location>
</feature>
<evidence type="ECO:0000256" key="4">
    <source>
        <dbReference type="ARBA" id="ARBA00038415"/>
    </source>
</evidence>
<reference evidence="10 12" key="1">
    <citation type="submission" date="2015-10" db="EMBL/GenBank/DDBJ databases">
        <title>The cercosporin biosynthetic gene cluster was horizontally transferred to several fungal lineages and shown to be expanded in Cercospora beticola based on microsynteny with recipient genomes.</title>
        <authorList>
            <person name="De Jonge R."/>
            <person name="Ebert M.K."/>
            <person name="Suttle J.C."/>
            <person name="Jurick Ii W.M."/>
            <person name="Secor G.A."/>
            <person name="Thomma B.P."/>
            <person name="Van De Peer Y."/>
            <person name="Bolton M.D."/>
        </authorList>
    </citation>
    <scope>NUCLEOTIDE SEQUENCE [LARGE SCALE GENOMIC DNA]</scope>
    <source>
        <strain evidence="10 12">09-40</strain>
    </source>
</reference>
<dbReference type="Pfam" id="PF00400">
    <property type="entry name" value="WD40"/>
    <property type="match status" value="5"/>
</dbReference>
<evidence type="ECO:0000256" key="3">
    <source>
        <dbReference type="ARBA" id="ARBA00022737"/>
    </source>
</evidence>
<feature type="domain" description="F-box" evidence="9">
    <location>
        <begin position="91"/>
        <end position="137"/>
    </location>
</feature>
<feature type="compositionally biased region" description="Basic and acidic residues" evidence="8">
    <location>
        <begin position="188"/>
        <end position="202"/>
    </location>
</feature>
<evidence type="ECO:0000259" key="9">
    <source>
        <dbReference type="PROSITE" id="PS50181"/>
    </source>
</evidence>
<feature type="repeat" description="WD" evidence="7">
    <location>
        <begin position="474"/>
        <end position="513"/>
    </location>
</feature>
<evidence type="ECO:0000313" key="11">
    <source>
        <dbReference type="EMBL" id="WPB04912.1"/>
    </source>
</evidence>
<dbReference type="InterPro" id="IPR001680">
    <property type="entry name" value="WD40_rpt"/>
</dbReference>
<gene>
    <name evidence="10" type="ORF">CB0940_08340</name>
    <name evidence="11" type="ORF">RHO25_009560</name>
</gene>
<keyword evidence="3" id="KW-0677">Repeat</keyword>
<dbReference type="PROSITE" id="PS00678">
    <property type="entry name" value="WD_REPEATS_1"/>
    <property type="match status" value="1"/>
</dbReference>
<comment type="similarity">
    <text evidence="1">Belongs to the WD repeat MET30/SCONB/SCON-2 family.</text>
</comment>
<feature type="repeat" description="WD" evidence="7">
    <location>
        <begin position="321"/>
        <end position="360"/>
    </location>
</feature>
<feature type="repeat" description="WD" evidence="7">
    <location>
        <begin position="362"/>
        <end position="407"/>
    </location>
</feature>
<feature type="repeat" description="WD" evidence="7">
    <location>
        <begin position="409"/>
        <end position="439"/>
    </location>
</feature>
<dbReference type="PROSITE" id="PS50082">
    <property type="entry name" value="WD_REPEATS_2"/>
    <property type="match status" value="5"/>
</dbReference>
<feature type="compositionally biased region" description="Low complexity" evidence="8">
    <location>
        <begin position="837"/>
        <end position="849"/>
    </location>
</feature>
<dbReference type="PROSITE" id="PS50181">
    <property type="entry name" value="FBOX"/>
    <property type="match status" value="1"/>
</dbReference>
<dbReference type="EMBL" id="CP134189">
    <property type="protein sequence ID" value="WPB04912.1"/>
    <property type="molecule type" value="Genomic_DNA"/>
</dbReference>
<dbReference type="Proteomes" id="UP001302367">
    <property type="component" value="Chromosome 6"/>
</dbReference>
<feature type="compositionally biased region" description="Low complexity" evidence="8">
    <location>
        <begin position="234"/>
        <end position="251"/>
    </location>
</feature>
<feature type="region of interest" description="Disordered" evidence="8">
    <location>
        <begin position="779"/>
        <end position="871"/>
    </location>
</feature>
<feature type="compositionally biased region" description="Basic and acidic residues" evidence="8">
    <location>
        <begin position="156"/>
        <end position="166"/>
    </location>
</feature>
<dbReference type="InterPro" id="IPR036047">
    <property type="entry name" value="F-box-like_dom_sf"/>
</dbReference>
<proteinExistence type="inferred from homology"/>
<name>A0A2G5HRH2_CERBT</name>
<dbReference type="PROSITE" id="PS50294">
    <property type="entry name" value="WD_REPEATS_REGION"/>
    <property type="match status" value="5"/>
</dbReference>
<keyword evidence="2 7" id="KW-0853">WD repeat</keyword>
<comment type="function">
    <text evidence="6">Involved in mitochondrial fission. Acts as an adapter protein required to form mitochondrial fission complexes. Formation of these complexes is required to promote constriction and fission of the mitochondrial compartment at a late step in mitochondrial division.</text>
</comment>
<keyword evidence="13" id="KW-1185">Reference proteome</keyword>
<evidence type="ECO:0000313" key="13">
    <source>
        <dbReference type="Proteomes" id="UP001302367"/>
    </source>
</evidence>
<feature type="region of interest" description="Disordered" evidence="8">
    <location>
        <begin position="1"/>
        <end position="29"/>
    </location>
</feature>
<comment type="similarity">
    <text evidence="4">Belongs to the WD repeat MDV1/CAF4 family.</text>
</comment>
<dbReference type="OrthoDB" id="19711at2759"/>
<evidence type="ECO:0000256" key="8">
    <source>
        <dbReference type="SAM" id="MobiDB-lite"/>
    </source>
</evidence>
<feature type="region of interest" description="Disordered" evidence="8">
    <location>
        <begin position="156"/>
        <end position="267"/>
    </location>
</feature>
<dbReference type="InterPro" id="IPR015943">
    <property type="entry name" value="WD40/YVTN_repeat-like_dom_sf"/>
</dbReference>
<dbReference type="PANTHER" id="PTHR22847">
    <property type="entry name" value="WD40 REPEAT PROTEIN"/>
    <property type="match status" value="1"/>
</dbReference>
<accession>A0A2G5HRH2</accession>
<dbReference type="SMART" id="SM00256">
    <property type="entry name" value="FBOX"/>
    <property type="match status" value="1"/>
</dbReference>
<dbReference type="PANTHER" id="PTHR22847:SF637">
    <property type="entry name" value="WD REPEAT DOMAIN 5B"/>
    <property type="match status" value="1"/>
</dbReference>
<dbReference type="EMBL" id="LKMD01000104">
    <property type="protein sequence ID" value="PIA95135.1"/>
    <property type="molecule type" value="Genomic_DNA"/>
</dbReference>
<dbReference type="Gene3D" id="2.130.10.10">
    <property type="entry name" value="YVTN repeat-like/Quinoprotein amine dehydrogenase"/>
    <property type="match status" value="1"/>
</dbReference>
<evidence type="ECO:0000256" key="6">
    <source>
        <dbReference type="ARBA" id="ARBA00043913"/>
    </source>
</evidence>
<dbReference type="SMART" id="SM00320">
    <property type="entry name" value="WD40"/>
    <property type="match status" value="7"/>
</dbReference>
<evidence type="ECO:0000256" key="1">
    <source>
        <dbReference type="ARBA" id="ARBA00007968"/>
    </source>
</evidence>
<evidence type="ECO:0000256" key="2">
    <source>
        <dbReference type="ARBA" id="ARBA00022574"/>
    </source>
</evidence>
<feature type="compositionally biased region" description="Basic residues" evidence="8">
    <location>
        <begin position="850"/>
        <end position="867"/>
    </location>
</feature>
<dbReference type="Proteomes" id="UP000230605">
    <property type="component" value="Chromosome 6"/>
</dbReference>
<feature type="compositionally biased region" description="Polar residues" evidence="8">
    <location>
        <begin position="207"/>
        <end position="219"/>
    </location>
</feature>
<dbReference type="Gene3D" id="1.20.1280.50">
    <property type="match status" value="1"/>
</dbReference>
<dbReference type="InterPro" id="IPR020472">
    <property type="entry name" value="WD40_PAC1"/>
</dbReference>
<dbReference type="InterPro" id="IPR036322">
    <property type="entry name" value="WD40_repeat_dom_sf"/>
</dbReference>
<evidence type="ECO:0000313" key="12">
    <source>
        <dbReference type="Proteomes" id="UP000230605"/>
    </source>
</evidence>
<dbReference type="InterPro" id="IPR019775">
    <property type="entry name" value="WD40_repeat_CS"/>
</dbReference>
<feature type="compositionally biased region" description="Polar residues" evidence="8">
    <location>
        <begin position="799"/>
        <end position="814"/>
    </location>
</feature>
<reference evidence="11 13" key="2">
    <citation type="submission" date="2023-09" db="EMBL/GenBank/DDBJ databases">
        <title>Complete-Gapless Cercospora beticola genome.</title>
        <authorList>
            <person name="Wyatt N.A."/>
            <person name="Spanner R.E."/>
            <person name="Bolton M.D."/>
        </authorList>
    </citation>
    <scope>NUCLEOTIDE SEQUENCE [LARGE SCALE GENOMIC DNA]</scope>
    <source>
        <strain evidence="11">Cb09-40</strain>
    </source>
</reference>
<dbReference type="InterPro" id="IPR001810">
    <property type="entry name" value="F-box_dom"/>
</dbReference>
<organism evidence="10 12">
    <name type="scientific">Cercospora beticola</name>
    <name type="common">Sugarbeet leaf spot fungus</name>
    <dbReference type="NCBI Taxonomy" id="122368"/>
    <lineage>
        <taxon>Eukaryota</taxon>
        <taxon>Fungi</taxon>
        <taxon>Dikarya</taxon>
        <taxon>Ascomycota</taxon>
        <taxon>Pezizomycotina</taxon>
        <taxon>Dothideomycetes</taxon>
        <taxon>Dothideomycetidae</taxon>
        <taxon>Mycosphaerellales</taxon>
        <taxon>Mycosphaerellaceae</taxon>
        <taxon>Cercospora</taxon>
    </lineage>
</organism>
<dbReference type="Pfam" id="PF12937">
    <property type="entry name" value="F-box-like"/>
    <property type="match status" value="1"/>
</dbReference>
<dbReference type="PRINTS" id="PR00320">
    <property type="entry name" value="GPROTEINBRPT"/>
</dbReference>
<evidence type="ECO:0000256" key="5">
    <source>
        <dbReference type="ARBA" id="ARBA00039789"/>
    </source>
</evidence>
<feature type="region of interest" description="Disordered" evidence="8">
    <location>
        <begin position="597"/>
        <end position="638"/>
    </location>
</feature>
<feature type="compositionally biased region" description="Basic and acidic residues" evidence="8">
    <location>
        <begin position="252"/>
        <end position="267"/>
    </location>
</feature>
<evidence type="ECO:0000313" key="10">
    <source>
        <dbReference type="EMBL" id="PIA95135.1"/>
    </source>
</evidence>
<dbReference type="SUPFAM" id="SSF81383">
    <property type="entry name" value="F-box domain"/>
    <property type="match status" value="1"/>
</dbReference>
<dbReference type="CDD" id="cd00200">
    <property type="entry name" value="WD40"/>
    <property type="match status" value="1"/>
</dbReference>
<protein>
    <recommendedName>
        <fullName evidence="5">Mitochondrial division protein 1</fullName>
    </recommendedName>
</protein>
<evidence type="ECO:0000256" key="7">
    <source>
        <dbReference type="PROSITE-ProRule" id="PRU00221"/>
    </source>
</evidence>
<dbReference type="SUPFAM" id="SSF50978">
    <property type="entry name" value="WD40 repeat-like"/>
    <property type="match status" value="1"/>
</dbReference>
<dbReference type="AlphaFoldDB" id="A0A2G5HRH2"/>
<sequence>MDHTNHYNMGRSPIQLDEGFSEDTHSQHGSDFMDESNGLAIGSNAHLEHISTLALTLSSSQKFGLIQTLAASLSTADLLVLHKTIGSLVYFDPVHYLPNELILEIFSHLSPRDLLTASTVSRPWRKRTQDEELWRHSFEREGWVLERSKLDEPEQLARRRGVEHAQHKLHTTRPGSLLERHGSRKRARNEAFSEDETQRAQHGEASGSKTAEVTGSDADTNMEGVEATGEVESAESAHSQASSSTDATSIDSRIEHKTSDGSAPDDAHELVVSPSVFTKGSTKNPAKVSWPWLYKQRRRLESNWDAGKYTTFRLPHPDHEYEGHRECVYTIQHAGNDLVSGSRDKTIRCWNLNTQRLRIPELKGHEASVLCLQFDARTDEKHDIIVSGGSDNYVIVWRFSTGEILRKMTAPHTESVLNLRFDDRYLITCSKDKTIKIWNRHEITNTDPIIPARVLPLFADGPASLPPFTLLDTLYGHQAAVNAVQINDNIIVSASGDRTIKSWDIHSMKEGPSHRKSYTGHTKGIACVQFDGRRIVSGSSDNSVRIFDYDTTAEVACLDGHNNLVRTVQARFGDMDTVTNEELAKEAKEADRKFLKALDEGKQPVEPSRVRRQRNAGSSRPSDMLSYGTKIPPGGGGSRWSKIVSGSYDETIIIWKRDPNKAGKWRPNVRLHQGSMTIGSGNNRVRVNVGVTVNGAPLNMANPAAQGIQPAQAANAAHQAHMILQQAHNNLALANAALSDPAVTNASVLPQSQMTAVAAAQANLNQQLQIVASQQSAQGHAGASQAPTVTSHAEVAQGAPTTNVAPPNTQQTHVGANVPGPAHNGTAGPAGPATVDGAAQQAPAQAAAPQHHHHHGHHHHHHGHAHGHRSESNRVFKLQFDARRIIACSQNKVIVGWDFANGDKDLEWIGDWSRETN</sequence>